<sequence length="247" mass="26926">MSRARRTLSRPAWLRVYRLTGLLSAVSVVLSIIFTNLIMETFSAGINVPGLMVSIFTPLLLGTPLIGIILYKQEQLREANSRLERLASTDWLTGCLNRGAFTAEVTRLLGQPRTYGAMLVVDVDHFKTVNDRLGHDRGDDVLKLIAEALARAVGADALLGRLGGEEFGIFLPQADDKAARKIAETIRDAVARIGLVFEGRSYPLSISVGGATFEGPSDFRSLYRLADDFLYRAKAAGRDRVALSSAA</sequence>
<accession>A0ABV7WZA6</accession>
<evidence type="ECO:0000313" key="5">
    <source>
        <dbReference type="EMBL" id="MFC3703659.1"/>
    </source>
</evidence>
<dbReference type="RefSeq" id="WP_380094621.1">
    <property type="nucleotide sequence ID" value="NZ_JBHRYD010000001.1"/>
</dbReference>
<keyword evidence="3" id="KW-0812">Transmembrane</keyword>
<dbReference type="Proteomes" id="UP001595613">
    <property type="component" value="Unassembled WGS sequence"/>
</dbReference>
<proteinExistence type="predicted"/>
<dbReference type="InterPro" id="IPR050469">
    <property type="entry name" value="Diguanylate_Cyclase"/>
</dbReference>
<dbReference type="PROSITE" id="PS50887">
    <property type="entry name" value="GGDEF"/>
    <property type="match status" value="1"/>
</dbReference>
<feature type="transmembrane region" description="Helical" evidence="3">
    <location>
        <begin position="21"/>
        <end position="39"/>
    </location>
</feature>
<dbReference type="InterPro" id="IPR000160">
    <property type="entry name" value="GGDEF_dom"/>
</dbReference>
<organism evidence="5 6">
    <name type="scientific">Devosia honganensis</name>
    <dbReference type="NCBI Taxonomy" id="1610527"/>
    <lineage>
        <taxon>Bacteria</taxon>
        <taxon>Pseudomonadati</taxon>
        <taxon>Pseudomonadota</taxon>
        <taxon>Alphaproteobacteria</taxon>
        <taxon>Hyphomicrobiales</taxon>
        <taxon>Devosiaceae</taxon>
        <taxon>Devosia</taxon>
    </lineage>
</organism>
<keyword evidence="3" id="KW-1133">Transmembrane helix</keyword>
<dbReference type="Pfam" id="PF00990">
    <property type="entry name" value="GGDEF"/>
    <property type="match status" value="1"/>
</dbReference>
<dbReference type="EC" id="2.7.7.65" evidence="1"/>
<protein>
    <recommendedName>
        <fullName evidence="1">diguanylate cyclase</fullName>
        <ecNumber evidence="1">2.7.7.65</ecNumber>
    </recommendedName>
</protein>
<dbReference type="EMBL" id="JBHRYD010000001">
    <property type="protein sequence ID" value="MFC3703659.1"/>
    <property type="molecule type" value="Genomic_DNA"/>
</dbReference>
<dbReference type="Gene3D" id="3.30.70.270">
    <property type="match status" value="1"/>
</dbReference>
<comment type="caution">
    <text evidence="5">The sequence shown here is derived from an EMBL/GenBank/DDBJ whole genome shotgun (WGS) entry which is preliminary data.</text>
</comment>
<dbReference type="InterPro" id="IPR029787">
    <property type="entry name" value="Nucleotide_cyclase"/>
</dbReference>
<evidence type="ECO:0000256" key="3">
    <source>
        <dbReference type="SAM" id="Phobius"/>
    </source>
</evidence>
<evidence type="ECO:0000313" key="6">
    <source>
        <dbReference type="Proteomes" id="UP001595613"/>
    </source>
</evidence>
<evidence type="ECO:0000259" key="4">
    <source>
        <dbReference type="PROSITE" id="PS50887"/>
    </source>
</evidence>
<dbReference type="NCBIfam" id="TIGR00254">
    <property type="entry name" value="GGDEF"/>
    <property type="match status" value="1"/>
</dbReference>
<gene>
    <name evidence="5" type="ORF">ACFOOL_02670</name>
</gene>
<dbReference type="PANTHER" id="PTHR45138">
    <property type="entry name" value="REGULATORY COMPONENTS OF SENSORY TRANSDUCTION SYSTEM"/>
    <property type="match status" value="1"/>
</dbReference>
<evidence type="ECO:0000256" key="1">
    <source>
        <dbReference type="ARBA" id="ARBA00012528"/>
    </source>
</evidence>
<dbReference type="SMART" id="SM00267">
    <property type="entry name" value="GGDEF"/>
    <property type="match status" value="1"/>
</dbReference>
<dbReference type="CDD" id="cd01949">
    <property type="entry name" value="GGDEF"/>
    <property type="match status" value="1"/>
</dbReference>
<dbReference type="InterPro" id="IPR043128">
    <property type="entry name" value="Rev_trsase/Diguanyl_cyclase"/>
</dbReference>
<dbReference type="SUPFAM" id="SSF55073">
    <property type="entry name" value="Nucleotide cyclase"/>
    <property type="match status" value="1"/>
</dbReference>
<name>A0ABV7WZA6_9HYPH</name>
<keyword evidence="6" id="KW-1185">Reference proteome</keyword>
<feature type="transmembrane region" description="Helical" evidence="3">
    <location>
        <begin position="51"/>
        <end position="71"/>
    </location>
</feature>
<evidence type="ECO:0000256" key="2">
    <source>
        <dbReference type="ARBA" id="ARBA00034247"/>
    </source>
</evidence>
<keyword evidence="3" id="KW-0472">Membrane</keyword>
<reference evidence="6" key="1">
    <citation type="journal article" date="2019" name="Int. J. Syst. Evol. Microbiol.">
        <title>The Global Catalogue of Microorganisms (GCM) 10K type strain sequencing project: providing services to taxonomists for standard genome sequencing and annotation.</title>
        <authorList>
            <consortium name="The Broad Institute Genomics Platform"/>
            <consortium name="The Broad Institute Genome Sequencing Center for Infectious Disease"/>
            <person name="Wu L."/>
            <person name="Ma J."/>
        </authorList>
    </citation>
    <scope>NUCLEOTIDE SEQUENCE [LARGE SCALE GENOMIC DNA]</scope>
    <source>
        <strain evidence="6">KCTC 42281</strain>
    </source>
</reference>
<dbReference type="PANTHER" id="PTHR45138:SF9">
    <property type="entry name" value="DIGUANYLATE CYCLASE DGCM-RELATED"/>
    <property type="match status" value="1"/>
</dbReference>
<comment type="catalytic activity">
    <reaction evidence="2">
        <text>2 GTP = 3',3'-c-di-GMP + 2 diphosphate</text>
        <dbReference type="Rhea" id="RHEA:24898"/>
        <dbReference type="ChEBI" id="CHEBI:33019"/>
        <dbReference type="ChEBI" id="CHEBI:37565"/>
        <dbReference type="ChEBI" id="CHEBI:58805"/>
        <dbReference type="EC" id="2.7.7.65"/>
    </reaction>
</comment>
<feature type="domain" description="GGDEF" evidence="4">
    <location>
        <begin position="114"/>
        <end position="246"/>
    </location>
</feature>